<accession>A0ABU0LEA8</accession>
<comment type="caution">
    <text evidence="8">The sequence shown here is derived from an EMBL/GenBank/DDBJ whole genome shotgun (WGS) entry which is preliminary data.</text>
</comment>
<dbReference type="CDD" id="cd03214">
    <property type="entry name" value="ABC_Iron-Siderophores_B12_Hemin"/>
    <property type="match status" value="1"/>
</dbReference>
<dbReference type="Gene3D" id="3.40.50.300">
    <property type="entry name" value="P-loop containing nucleotide triphosphate hydrolases"/>
    <property type="match status" value="1"/>
</dbReference>
<evidence type="ECO:0000256" key="3">
    <source>
        <dbReference type="ARBA" id="ARBA00022741"/>
    </source>
</evidence>
<dbReference type="PROSITE" id="PS50893">
    <property type="entry name" value="ABC_TRANSPORTER_2"/>
    <property type="match status" value="1"/>
</dbReference>
<proteinExistence type="inferred from homology"/>
<dbReference type="InterPro" id="IPR003593">
    <property type="entry name" value="AAA+_ATPase"/>
</dbReference>
<evidence type="ECO:0000313" key="9">
    <source>
        <dbReference type="Proteomes" id="UP001241747"/>
    </source>
</evidence>
<dbReference type="EMBL" id="JAUSVY010000004">
    <property type="protein sequence ID" value="MDQ0505410.1"/>
    <property type="molecule type" value="Genomic_DNA"/>
</dbReference>
<dbReference type="SMART" id="SM00382">
    <property type="entry name" value="AAA"/>
    <property type="match status" value="1"/>
</dbReference>
<evidence type="ECO:0000256" key="1">
    <source>
        <dbReference type="ARBA" id="ARBA00005417"/>
    </source>
</evidence>
<dbReference type="InterPro" id="IPR027417">
    <property type="entry name" value="P-loop_NTPase"/>
</dbReference>
<evidence type="ECO:0000259" key="7">
    <source>
        <dbReference type="PROSITE" id="PS50893"/>
    </source>
</evidence>
<dbReference type="PROSITE" id="PS00211">
    <property type="entry name" value="ABC_TRANSPORTER_1"/>
    <property type="match status" value="1"/>
</dbReference>
<dbReference type="Proteomes" id="UP001241747">
    <property type="component" value="Unassembled WGS sequence"/>
</dbReference>
<dbReference type="PANTHER" id="PTHR42794">
    <property type="entry name" value="HEMIN IMPORT ATP-BINDING PROTEIN HMUV"/>
    <property type="match status" value="1"/>
</dbReference>
<organism evidence="8 9">
    <name type="scientific">Xanthobacter agilis</name>
    <dbReference type="NCBI Taxonomy" id="47492"/>
    <lineage>
        <taxon>Bacteria</taxon>
        <taxon>Pseudomonadati</taxon>
        <taxon>Pseudomonadota</taxon>
        <taxon>Alphaproteobacteria</taxon>
        <taxon>Hyphomicrobiales</taxon>
        <taxon>Xanthobacteraceae</taxon>
        <taxon>Xanthobacter</taxon>
    </lineage>
</organism>
<dbReference type="RefSeq" id="WP_237344121.1">
    <property type="nucleotide sequence ID" value="NZ_JABWGX010000002.1"/>
</dbReference>
<evidence type="ECO:0000256" key="2">
    <source>
        <dbReference type="ARBA" id="ARBA00022448"/>
    </source>
</evidence>
<dbReference type="InterPro" id="IPR017871">
    <property type="entry name" value="ABC_transporter-like_CS"/>
</dbReference>
<sequence length="263" mass="27210">MALLAARDLAFGHHGRRVGQGVSLALEAGEVLCLLGPNGGGKTTLLKTLVGLKPALGGMVALEGEPLAGVSAARRARRIGFVPQSAPSSFAFTVREMVLMGRAARRGLFAQPTTADGGAADAALERVGAGFLAARAFTAISGGERQMVLIARALAQQPRLLVLDEPTASLDFANQDKVLILLAELAAEGLAVLFSTHHPDQAFAVGTHVAMLRDGTLMRHGPVADTLTAENLTELYGRAVVVGEVDGRKVCFTRDVAGVGLSG</sequence>
<evidence type="ECO:0000256" key="6">
    <source>
        <dbReference type="ARBA" id="ARBA00037066"/>
    </source>
</evidence>
<comment type="similarity">
    <text evidence="1">Belongs to the ABC transporter superfamily.</text>
</comment>
<dbReference type="InterPro" id="IPR003439">
    <property type="entry name" value="ABC_transporter-like_ATP-bd"/>
</dbReference>
<keyword evidence="3" id="KW-0547">Nucleotide-binding</keyword>
<gene>
    <name evidence="8" type="ORF">QOZ94_002206</name>
</gene>
<evidence type="ECO:0000256" key="5">
    <source>
        <dbReference type="ARBA" id="ARBA00022967"/>
    </source>
</evidence>
<reference evidence="8 9" key="1">
    <citation type="submission" date="2023-07" db="EMBL/GenBank/DDBJ databases">
        <title>Genomic Encyclopedia of Type Strains, Phase IV (KMG-IV): sequencing the most valuable type-strain genomes for metagenomic binning, comparative biology and taxonomic classification.</title>
        <authorList>
            <person name="Goeker M."/>
        </authorList>
    </citation>
    <scope>NUCLEOTIDE SEQUENCE [LARGE SCALE GENOMIC DNA]</scope>
    <source>
        <strain evidence="8 9">DSM 3770</strain>
    </source>
</reference>
<keyword evidence="9" id="KW-1185">Reference proteome</keyword>
<feature type="domain" description="ABC transporter" evidence="7">
    <location>
        <begin position="4"/>
        <end position="239"/>
    </location>
</feature>
<keyword evidence="5" id="KW-1278">Translocase</keyword>
<comment type="function">
    <text evidence="6">Part of the ABC transporter complex HmuTUV involved in hemin import. Responsible for energy coupling to the transport system.</text>
</comment>
<protein>
    <submittedName>
        <fullName evidence="8">Iron complex transport system ATP-binding protein</fullName>
    </submittedName>
</protein>
<evidence type="ECO:0000313" key="8">
    <source>
        <dbReference type="EMBL" id="MDQ0505410.1"/>
    </source>
</evidence>
<keyword evidence="2" id="KW-0813">Transport</keyword>
<dbReference type="PANTHER" id="PTHR42794:SF1">
    <property type="entry name" value="HEMIN IMPORT ATP-BINDING PROTEIN HMUV"/>
    <property type="match status" value="1"/>
</dbReference>
<dbReference type="Pfam" id="PF00005">
    <property type="entry name" value="ABC_tran"/>
    <property type="match status" value="1"/>
</dbReference>
<evidence type="ECO:0000256" key="4">
    <source>
        <dbReference type="ARBA" id="ARBA00022840"/>
    </source>
</evidence>
<dbReference type="SUPFAM" id="SSF52540">
    <property type="entry name" value="P-loop containing nucleoside triphosphate hydrolases"/>
    <property type="match status" value="1"/>
</dbReference>
<keyword evidence="4 8" id="KW-0067">ATP-binding</keyword>
<name>A0ABU0LEA8_XANAG</name>
<dbReference type="GO" id="GO:0005524">
    <property type="term" value="F:ATP binding"/>
    <property type="evidence" value="ECO:0007669"/>
    <property type="project" value="UniProtKB-KW"/>
</dbReference>